<protein>
    <recommendedName>
        <fullName evidence="4">Pentatricopeptide repeat domain-containing protein</fullName>
    </recommendedName>
</protein>
<gene>
    <name evidence="2" type="ORF">M430DRAFT_34054</name>
</gene>
<organism evidence="2 3">
    <name type="scientific">Amorphotheca resinae ATCC 22711</name>
    <dbReference type="NCBI Taxonomy" id="857342"/>
    <lineage>
        <taxon>Eukaryota</taxon>
        <taxon>Fungi</taxon>
        <taxon>Dikarya</taxon>
        <taxon>Ascomycota</taxon>
        <taxon>Pezizomycotina</taxon>
        <taxon>Leotiomycetes</taxon>
        <taxon>Helotiales</taxon>
        <taxon>Amorphothecaceae</taxon>
        <taxon>Amorphotheca</taxon>
    </lineage>
</organism>
<sequence>MQVLWSRAAPTRSCHCSSCLQAATTIARRTTTAASRRQLKFGDLFTACYSTILATAAVADAKVKEERRREWDRLIAEAKGLPIEKKEEAHEPENAKERTRNPTPAVWDGTCWTTAAPVKDARWTKQLKILDSHLKQSLAEPAKRLWKQSAAVEEDWDDDDDPEGILLPREPKNQLQVYMMEHNIAKLVARLLLHSKVKSATRSSTATADSLHFSAQMEEMTRRIEALQRGDTRLPLYSFHDPASVRKERAELHNSLVALYSRTSVNGSNIDVMIAKICYNLLVSTAPPNITTYNILIDCFTRLKEYELGDLVVESFLLESRYKPNPATIRLILHHFAEKGDSIGFRRIVRRMRGVDQDMRVKRRALSNLQLSEVQSWALKNKVVHRNGQLVQKMPRNATIFDSLIQGCLTLTDVRSAIRYFRAALREGYEVKSRTLFQIVEACLQQLDYIAGHSLLYAILLQWERGSLPGHGIRYNSLVRHAIYQLLGLCRVSIDSTRKLPVKASRDSLQRMLRHMKIEAIADASDRFAERISFVENLILLHTQHPKDDGITTSGETVQLMGSEIPVEGPENSYQRLNLAVRILNDAPLREQLHEDRIKGNSARARLRTLQVFKSILFAKSKDIIFMQQELLPISYNHLSPQSKLKYDAATREREDIPISERLDLLFRLHREANQEKSVVGSQVLEMQCVEQPAPRLEIQTRNFPQPIRPPTPPTGVPFSGFRTVLLDPRLQDEAIVARE</sequence>
<proteinExistence type="predicted"/>
<dbReference type="Proteomes" id="UP000241818">
    <property type="component" value="Unassembled WGS sequence"/>
</dbReference>
<dbReference type="AlphaFoldDB" id="A0A2T3B5N3"/>
<dbReference type="OrthoDB" id="185373at2759"/>
<dbReference type="GeneID" id="36574557"/>
<dbReference type="InterPro" id="IPR011990">
    <property type="entry name" value="TPR-like_helical_dom_sf"/>
</dbReference>
<evidence type="ECO:0000256" key="1">
    <source>
        <dbReference type="SAM" id="MobiDB-lite"/>
    </source>
</evidence>
<dbReference type="EMBL" id="KZ679009">
    <property type="protein sequence ID" value="PSS22043.1"/>
    <property type="molecule type" value="Genomic_DNA"/>
</dbReference>
<dbReference type="RefSeq" id="XP_024722198.1">
    <property type="nucleotide sequence ID" value="XM_024866476.1"/>
</dbReference>
<evidence type="ECO:0008006" key="4">
    <source>
        <dbReference type="Google" id="ProtNLM"/>
    </source>
</evidence>
<evidence type="ECO:0000313" key="2">
    <source>
        <dbReference type="EMBL" id="PSS22043.1"/>
    </source>
</evidence>
<feature type="compositionally biased region" description="Basic and acidic residues" evidence="1">
    <location>
        <begin position="84"/>
        <end position="100"/>
    </location>
</feature>
<dbReference type="InParanoid" id="A0A2T3B5N3"/>
<accession>A0A2T3B5N3</accession>
<keyword evidence="3" id="KW-1185">Reference proteome</keyword>
<feature type="region of interest" description="Disordered" evidence="1">
    <location>
        <begin position="84"/>
        <end position="104"/>
    </location>
</feature>
<reference evidence="2 3" key="1">
    <citation type="journal article" date="2018" name="New Phytol.">
        <title>Comparative genomics and transcriptomics depict ericoid mycorrhizal fungi as versatile saprotrophs and plant mutualists.</title>
        <authorList>
            <person name="Martino E."/>
            <person name="Morin E."/>
            <person name="Grelet G.A."/>
            <person name="Kuo A."/>
            <person name="Kohler A."/>
            <person name="Daghino S."/>
            <person name="Barry K.W."/>
            <person name="Cichocki N."/>
            <person name="Clum A."/>
            <person name="Dockter R.B."/>
            <person name="Hainaut M."/>
            <person name="Kuo R.C."/>
            <person name="LaButti K."/>
            <person name="Lindahl B.D."/>
            <person name="Lindquist E.A."/>
            <person name="Lipzen A."/>
            <person name="Khouja H.R."/>
            <person name="Magnuson J."/>
            <person name="Murat C."/>
            <person name="Ohm R.A."/>
            <person name="Singer S.W."/>
            <person name="Spatafora J.W."/>
            <person name="Wang M."/>
            <person name="Veneault-Fourrey C."/>
            <person name="Henrissat B."/>
            <person name="Grigoriev I.V."/>
            <person name="Martin F.M."/>
            <person name="Perotto S."/>
        </authorList>
    </citation>
    <scope>NUCLEOTIDE SEQUENCE [LARGE SCALE GENOMIC DNA]</scope>
    <source>
        <strain evidence="2 3">ATCC 22711</strain>
    </source>
</reference>
<evidence type="ECO:0000313" key="3">
    <source>
        <dbReference type="Proteomes" id="UP000241818"/>
    </source>
</evidence>
<dbReference type="Gene3D" id="1.25.40.10">
    <property type="entry name" value="Tetratricopeptide repeat domain"/>
    <property type="match status" value="1"/>
</dbReference>
<name>A0A2T3B5N3_AMORE</name>